<dbReference type="NCBIfam" id="TIGR00174">
    <property type="entry name" value="miaA"/>
    <property type="match status" value="1"/>
</dbReference>
<evidence type="ECO:0000313" key="14">
    <source>
        <dbReference type="EMBL" id="PWD50046.1"/>
    </source>
</evidence>
<feature type="site" description="Interaction with substrate tRNA" evidence="10">
    <location>
        <position position="96"/>
    </location>
</feature>
<organism evidence="14 15">
    <name type="scientific">Serinibacter arcticus</name>
    <dbReference type="NCBI Taxonomy" id="1655435"/>
    <lineage>
        <taxon>Bacteria</taxon>
        <taxon>Bacillati</taxon>
        <taxon>Actinomycetota</taxon>
        <taxon>Actinomycetes</taxon>
        <taxon>Micrococcales</taxon>
        <taxon>Beutenbergiaceae</taxon>
        <taxon>Serinibacter</taxon>
    </lineage>
</organism>
<comment type="similarity">
    <text evidence="3 10 13">Belongs to the IPP transferase family.</text>
</comment>
<evidence type="ECO:0000256" key="2">
    <source>
        <dbReference type="ARBA" id="ARBA00003213"/>
    </source>
</evidence>
<dbReference type="GO" id="GO:0005524">
    <property type="term" value="F:ATP binding"/>
    <property type="evidence" value="ECO:0007669"/>
    <property type="project" value="UniProtKB-UniRule"/>
</dbReference>
<dbReference type="SUPFAM" id="SSF52540">
    <property type="entry name" value="P-loop containing nucleoside triphosphate hydrolases"/>
    <property type="match status" value="2"/>
</dbReference>
<dbReference type="GO" id="GO:0052381">
    <property type="term" value="F:tRNA dimethylallyltransferase activity"/>
    <property type="evidence" value="ECO:0007669"/>
    <property type="project" value="UniProtKB-UniRule"/>
</dbReference>
<evidence type="ECO:0000256" key="7">
    <source>
        <dbReference type="ARBA" id="ARBA00022840"/>
    </source>
</evidence>
<name>A0A2U1ZSU3_9MICO</name>
<evidence type="ECO:0000256" key="6">
    <source>
        <dbReference type="ARBA" id="ARBA00022741"/>
    </source>
</evidence>
<comment type="catalytic activity">
    <reaction evidence="9 10 11">
        <text>adenosine(37) in tRNA + dimethylallyl diphosphate = N(6)-dimethylallyladenosine(37) in tRNA + diphosphate</text>
        <dbReference type="Rhea" id="RHEA:26482"/>
        <dbReference type="Rhea" id="RHEA-COMP:10162"/>
        <dbReference type="Rhea" id="RHEA-COMP:10375"/>
        <dbReference type="ChEBI" id="CHEBI:33019"/>
        <dbReference type="ChEBI" id="CHEBI:57623"/>
        <dbReference type="ChEBI" id="CHEBI:74411"/>
        <dbReference type="ChEBI" id="CHEBI:74415"/>
        <dbReference type="EC" id="2.5.1.75"/>
    </reaction>
</comment>
<proteinExistence type="inferred from homology"/>
<evidence type="ECO:0000256" key="4">
    <source>
        <dbReference type="ARBA" id="ARBA00022679"/>
    </source>
</evidence>
<evidence type="ECO:0000256" key="5">
    <source>
        <dbReference type="ARBA" id="ARBA00022694"/>
    </source>
</evidence>
<dbReference type="InterPro" id="IPR039657">
    <property type="entry name" value="Dimethylallyltransferase"/>
</dbReference>
<feature type="binding site" evidence="10">
    <location>
        <begin position="7"/>
        <end position="12"/>
    </location>
    <ligand>
        <name>substrate</name>
    </ligand>
</feature>
<keyword evidence="4 10" id="KW-0808">Transferase</keyword>
<dbReference type="RefSeq" id="WP_109228430.1">
    <property type="nucleotide sequence ID" value="NZ_PYHR01000002.1"/>
</dbReference>
<evidence type="ECO:0000256" key="8">
    <source>
        <dbReference type="ARBA" id="ARBA00022842"/>
    </source>
</evidence>
<dbReference type="InterPro" id="IPR018022">
    <property type="entry name" value="IPT"/>
</dbReference>
<feature type="binding site" evidence="10">
    <location>
        <begin position="5"/>
        <end position="12"/>
    </location>
    <ligand>
        <name>ATP</name>
        <dbReference type="ChEBI" id="CHEBI:30616"/>
    </ligand>
</feature>
<gene>
    <name evidence="10" type="primary">miaA</name>
    <name evidence="14" type="ORF">C8046_04525</name>
</gene>
<comment type="caution">
    <text evidence="14">The sequence shown here is derived from an EMBL/GenBank/DDBJ whole genome shotgun (WGS) entry which is preliminary data.</text>
</comment>
<dbReference type="EMBL" id="PYHR01000002">
    <property type="protein sequence ID" value="PWD50046.1"/>
    <property type="molecule type" value="Genomic_DNA"/>
</dbReference>
<dbReference type="Proteomes" id="UP000245166">
    <property type="component" value="Unassembled WGS sequence"/>
</dbReference>
<protein>
    <recommendedName>
        <fullName evidence="10">tRNA dimethylallyltransferase</fullName>
        <ecNumber evidence="10">2.5.1.75</ecNumber>
    </recommendedName>
    <alternativeName>
        <fullName evidence="10">Dimethylallyl diphosphate:tRNA dimethylallyltransferase</fullName>
        <shortName evidence="10">DMAPP:tRNA dimethylallyltransferase</shortName>
        <shortName evidence="10">DMATase</shortName>
    </alternativeName>
    <alternativeName>
        <fullName evidence="10">Isopentenyl-diphosphate:tRNA isopentenyltransferase</fullName>
        <shortName evidence="10">IPP transferase</shortName>
        <shortName evidence="10">IPPT</shortName>
        <shortName evidence="10">IPTase</shortName>
    </alternativeName>
</protein>
<keyword evidence="6 10" id="KW-0547">Nucleotide-binding</keyword>
<keyword evidence="7 10" id="KW-0067">ATP-binding</keyword>
<dbReference type="InterPro" id="IPR027417">
    <property type="entry name" value="P-loop_NTPase"/>
</dbReference>
<dbReference type="Gene3D" id="3.40.50.300">
    <property type="entry name" value="P-loop containing nucleotide triphosphate hydrolases"/>
    <property type="match status" value="1"/>
</dbReference>
<dbReference type="FunFam" id="1.10.20.140:FF:000001">
    <property type="entry name" value="tRNA dimethylallyltransferase"/>
    <property type="match status" value="1"/>
</dbReference>
<keyword evidence="8 10" id="KW-0460">Magnesium</keyword>
<comment type="function">
    <text evidence="2 10 12">Catalyzes the transfer of a dimethylallyl group onto the adenine at position 37 in tRNAs that read codons beginning with uridine, leading to the formation of N6-(dimethylallyl)adenosine (i(6)A).</text>
</comment>
<evidence type="ECO:0000256" key="1">
    <source>
        <dbReference type="ARBA" id="ARBA00001946"/>
    </source>
</evidence>
<evidence type="ECO:0000256" key="12">
    <source>
        <dbReference type="RuleBase" id="RU003784"/>
    </source>
</evidence>
<comment type="subunit">
    <text evidence="10">Monomer.</text>
</comment>
<feature type="site" description="Interaction with substrate tRNA" evidence="10">
    <location>
        <position position="117"/>
    </location>
</feature>
<keyword evidence="5 10" id="KW-0819">tRNA processing</keyword>
<evidence type="ECO:0000256" key="9">
    <source>
        <dbReference type="ARBA" id="ARBA00049563"/>
    </source>
</evidence>
<dbReference type="AlphaFoldDB" id="A0A2U1ZSU3"/>
<sequence length="305" mass="32594">MAVVGPTASGKSALAIALAQRIGGEIVNADAMQLYRGMDIGTAKTPGDERHGVPHHLFDVLDPTQDASVAAYQEWARALIDEIGGRGAVPILVGGSGLYLRATLDALDFPETDPEVRAALEERGRVEGPGMLHAELARRDPEAAERIGTRNTRRLVRALEVIAITGRPYTASLPQYTYLRPAVQVALDVPRDVLVERIAARAAQMFDDGLVAETERVAARGLGVTAARAVGYSQALAVLAGELTTAEAVEATAVATRQVARRQVSWFRRDPRITWLDGTSTPQAQLSELLALLDRPGHDAVSLDG</sequence>
<dbReference type="Gene3D" id="1.10.20.140">
    <property type="match status" value="1"/>
</dbReference>
<reference evidence="14 15" key="1">
    <citation type="submission" date="2018-03" db="EMBL/GenBank/DDBJ databases">
        <title>Genome assembly of novel Miniimonas species PCH200.</title>
        <authorList>
            <person name="Thakur V."/>
            <person name="Kumar V."/>
            <person name="Singh D."/>
        </authorList>
    </citation>
    <scope>NUCLEOTIDE SEQUENCE [LARGE SCALE GENOMIC DNA]</scope>
    <source>
        <strain evidence="14 15">PCH200</strain>
    </source>
</reference>
<evidence type="ECO:0000256" key="10">
    <source>
        <dbReference type="HAMAP-Rule" id="MF_00185"/>
    </source>
</evidence>
<dbReference type="EC" id="2.5.1.75" evidence="10"/>
<dbReference type="PANTHER" id="PTHR11088:SF60">
    <property type="entry name" value="TRNA DIMETHYLALLYLTRANSFERASE"/>
    <property type="match status" value="1"/>
</dbReference>
<accession>A0A2U1ZSU3</accession>
<dbReference type="Pfam" id="PF01715">
    <property type="entry name" value="IPPT"/>
    <property type="match status" value="1"/>
</dbReference>
<comment type="caution">
    <text evidence="10">Lacks conserved residue(s) required for the propagation of feature annotation.</text>
</comment>
<dbReference type="OrthoDB" id="9776390at2"/>
<comment type="cofactor">
    <cofactor evidence="1 10">
        <name>Mg(2+)</name>
        <dbReference type="ChEBI" id="CHEBI:18420"/>
    </cofactor>
</comment>
<keyword evidence="15" id="KW-1185">Reference proteome</keyword>
<evidence type="ECO:0000256" key="3">
    <source>
        <dbReference type="ARBA" id="ARBA00005842"/>
    </source>
</evidence>
<evidence type="ECO:0000313" key="15">
    <source>
        <dbReference type="Proteomes" id="UP000245166"/>
    </source>
</evidence>
<dbReference type="GO" id="GO:0006400">
    <property type="term" value="P:tRNA modification"/>
    <property type="evidence" value="ECO:0007669"/>
    <property type="project" value="TreeGrafter"/>
</dbReference>
<evidence type="ECO:0000256" key="11">
    <source>
        <dbReference type="RuleBase" id="RU003783"/>
    </source>
</evidence>
<dbReference type="HAMAP" id="MF_00185">
    <property type="entry name" value="IPP_trans"/>
    <property type="match status" value="1"/>
</dbReference>
<evidence type="ECO:0000256" key="13">
    <source>
        <dbReference type="RuleBase" id="RU003785"/>
    </source>
</evidence>
<dbReference type="PANTHER" id="PTHR11088">
    <property type="entry name" value="TRNA DIMETHYLALLYLTRANSFERASE"/>
    <property type="match status" value="1"/>
</dbReference>